<name>A0ABS5KVR6_9ACTN</name>
<evidence type="ECO:0000313" key="4">
    <source>
        <dbReference type="Proteomes" id="UP000730482"/>
    </source>
</evidence>
<dbReference type="InterPro" id="IPR018357">
    <property type="entry name" value="Hexapep_transf_CS"/>
</dbReference>
<dbReference type="CDD" id="cd03360">
    <property type="entry name" value="LbH_AT_putative"/>
    <property type="match status" value="1"/>
</dbReference>
<dbReference type="NCBIfam" id="TIGR03570">
    <property type="entry name" value="NeuD_NnaD"/>
    <property type="match status" value="1"/>
</dbReference>
<dbReference type="PROSITE" id="PS00101">
    <property type="entry name" value="HEXAPEP_TRANSFERASES"/>
    <property type="match status" value="2"/>
</dbReference>
<keyword evidence="4" id="KW-1185">Reference proteome</keyword>
<dbReference type="SUPFAM" id="SSF51161">
    <property type="entry name" value="Trimeric LpxA-like enzymes"/>
    <property type="match status" value="1"/>
</dbReference>
<dbReference type="PANTHER" id="PTHR43300:SF7">
    <property type="entry name" value="UDP-N-ACETYLBACILLOSAMINE N-ACETYLTRANSFERASE"/>
    <property type="match status" value="1"/>
</dbReference>
<dbReference type="InterPro" id="IPR020019">
    <property type="entry name" value="AcTrfase_PglD-like"/>
</dbReference>
<evidence type="ECO:0000256" key="1">
    <source>
        <dbReference type="ARBA" id="ARBA00022679"/>
    </source>
</evidence>
<sequence length="232" mass="24086">MADLAVTGPSWSRIAVAGAGGFGRETADALRDLYPDSDVFAGFLDDALPELPIAGQVLGPIDLIHERPDLRLVVCVGNPRNYFSRAAIVERLGLPESRYATVVHRRAHVSQTSTVGAGSVLLAAAVLTAQAKIGRHVAVMPQVVVTHDVVVGDYATLASGVKLGGGVAVGEGAYLGAGVLVREGVRIGAWAQVGMGSVVLRDVPDGEVWVGNPAGKLRDAAFPELLARRAVL</sequence>
<reference evidence="3 4" key="1">
    <citation type="submission" date="2020-02" db="EMBL/GenBank/DDBJ databases">
        <title>Acidophilic actinobacteria isolated from forest soil.</title>
        <authorList>
            <person name="Golinska P."/>
        </authorList>
    </citation>
    <scope>NUCLEOTIDE SEQUENCE [LARGE SCALE GENOMIC DNA]</scope>
    <source>
        <strain evidence="3 4">NL8</strain>
    </source>
</reference>
<evidence type="ECO:0000256" key="2">
    <source>
        <dbReference type="ARBA" id="ARBA00022737"/>
    </source>
</evidence>
<dbReference type="Proteomes" id="UP000730482">
    <property type="component" value="Unassembled WGS sequence"/>
</dbReference>
<proteinExistence type="predicted"/>
<dbReference type="RefSeq" id="WP_212012422.1">
    <property type="nucleotide sequence ID" value="NZ_JAAFYZ010000093.1"/>
</dbReference>
<gene>
    <name evidence="3" type="ORF">KGQ19_25160</name>
</gene>
<keyword evidence="1" id="KW-0808">Transferase</keyword>
<dbReference type="PANTHER" id="PTHR43300">
    <property type="entry name" value="ACETYLTRANSFERASE"/>
    <property type="match status" value="1"/>
</dbReference>
<comment type="caution">
    <text evidence="3">The sequence shown here is derived from an EMBL/GenBank/DDBJ whole genome shotgun (WGS) entry which is preliminary data.</text>
</comment>
<keyword evidence="2" id="KW-0677">Repeat</keyword>
<organism evidence="3 4">
    <name type="scientific">Catenulispora pinistramenti</name>
    <dbReference type="NCBI Taxonomy" id="2705254"/>
    <lineage>
        <taxon>Bacteria</taxon>
        <taxon>Bacillati</taxon>
        <taxon>Actinomycetota</taxon>
        <taxon>Actinomycetes</taxon>
        <taxon>Catenulisporales</taxon>
        <taxon>Catenulisporaceae</taxon>
        <taxon>Catenulispora</taxon>
    </lineage>
</organism>
<dbReference type="InterPro" id="IPR050179">
    <property type="entry name" value="Trans_hexapeptide_repeat"/>
</dbReference>
<protein>
    <submittedName>
        <fullName evidence="3">NeuD/PglB/VioB family sugar acetyltransferase</fullName>
    </submittedName>
</protein>
<accession>A0ABS5KVR6</accession>
<dbReference type="InterPro" id="IPR001451">
    <property type="entry name" value="Hexapep"/>
</dbReference>
<dbReference type="EMBL" id="JAAFYZ010000093">
    <property type="protein sequence ID" value="MBS2550161.1"/>
    <property type="molecule type" value="Genomic_DNA"/>
</dbReference>
<dbReference type="Gene3D" id="2.160.10.10">
    <property type="entry name" value="Hexapeptide repeat proteins"/>
    <property type="match status" value="1"/>
</dbReference>
<evidence type="ECO:0000313" key="3">
    <source>
        <dbReference type="EMBL" id="MBS2550161.1"/>
    </source>
</evidence>
<dbReference type="Pfam" id="PF00132">
    <property type="entry name" value="Hexapep"/>
    <property type="match status" value="1"/>
</dbReference>
<dbReference type="InterPro" id="IPR011004">
    <property type="entry name" value="Trimer_LpxA-like_sf"/>
</dbReference>
<dbReference type="Gene3D" id="3.40.50.20">
    <property type="match status" value="1"/>
</dbReference>